<dbReference type="AlphaFoldDB" id="A0A0B7GUM3"/>
<organism evidence="1 2">
    <name type="scientific">Treponema phagedenis</name>
    <dbReference type="NCBI Taxonomy" id="162"/>
    <lineage>
        <taxon>Bacteria</taxon>
        <taxon>Pseudomonadati</taxon>
        <taxon>Spirochaetota</taxon>
        <taxon>Spirochaetia</taxon>
        <taxon>Spirochaetales</taxon>
        <taxon>Treponemataceae</taxon>
        <taxon>Treponema</taxon>
    </lineage>
</organism>
<evidence type="ECO:0008006" key="3">
    <source>
        <dbReference type="Google" id="ProtNLM"/>
    </source>
</evidence>
<sequence>MSDILNELVGENSKEVLEKKERLQKAEHDFFYFCKTYLPHYFSYEPAPYHKILIDIANTHTLTNEHVENIKSLLKKEYHSLLIPTEKLKAVVDIEPRGFSKSTRWALAYPLWRLLFKKNNFVCIFCATQDMANRALQSIKDEIEGNEIIFEDFGAMEGSIWKSDFLSFKNGTAIKSFGAGAAVRGVKFRQYRPDLIICDDILKDEAARTFSQRQKIYNWFLRAVMPLGQDTFTIIINTIFHSDDLPSRLLKRIENGELENWIGLRFAAFTPQGDSLWSSYWTSEKLETKKKEIGSAAFSTEYMNEPLSDEERVFKPEWFTRFSHVDISSLKVYMGVDPSAGKHDEFAIFTLGIASDGMMYALNEWAECCSVDSAINKLIEKYLLYKPILIGFEEVGFQSIYKKHIMEAASKKGVYLPIKGCSTKGIGKERILSLSPFIENGMLKFKENMNKTIDQLTMYPKSEFDDLQDALYYAWEISQIGFKEVTAFNLTSGFDRLGAALHGFRRRR</sequence>
<gene>
    <name evidence="1" type="ORF">TPHV1_30088</name>
</gene>
<dbReference type="Proteomes" id="UP000042527">
    <property type="component" value="Unassembled WGS sequence"/>
</dbReference>
<name>A0A0B7GUM3_TREPH</name>
<dbReference type="Gene3D" id="3.40.50.300">
    <property type="entry name" value="P-loop containing nucleotide triphosphate hydrolases"/>
    <property type="match status" value="1"/>
</dbReference>
<dbReference type="GeneID" id="57752406"/>
<keyword evidence="2" id="KW-1185">Reference proteome</keyword>
<dbReference type="OrthoDB" id="378710at2"/>
<protein>
    <recommendedName>
        <fullName evidence="3">Terminase large subunit gp17-like C-terminal domain-containing protein</fullName>
    </recommendedName>
</protein>
<evidence type="ECO:0000313" key="1">
    <source>
        <dbReference type="EMBL" id="CEM62193.1"/>
    </source>
</evidence>
<reference evidence="2" key="1">
    <citation type="submission" date="2015-01" db="EMBL/GenBank/DDBJ databases">
        <authorList>
            <person name="Manzoor Shahid"/>
            <person name="Zubair Saima"/>
        </authorList>
    </citation>
    <scope>NUCLEOTIDE SEQUENCE [LARGE SCALE GENOMIC DNA]</scope>
    <source>
        <strain evidence="2">V1</strain>
    </source>
</reference>
<dbReference type="InterPro" id="IPR027417">
    <property type="entry name" value="P-loop_NTPase"/>
</dbReference>
<dbReference type="EMBL" id="CDNC01000023">
    <property type="protein sequence ID" value="CEM62193.1"/>
    <property type="molecule type" value="Genomic_DNA"/>
</dbReference>
<evidence type="ECO:0000313" key="2">
    <source>
        <dbReference type="Proteomes" id="UP000042527"/>
    </source>
</evidence>
<dbReference type="RefSeq" id="WP_044634728.1">
    <property type="nucleotide sequence ID" value="NZ_CDNC01000023.1"/>
</dbReference>
<accession>A0A0B7GUM3</accession>
<proteinExistence type="predicted"/>